<dbReference type="PATRIC" id="fig|1288298.3.peg.4042"/>
<evidence type="ECO:0000313" key="5">
    <source>
        <dbReference type="EMBL" id="KGM85933.1"/>
    </source>
</evidence>
<dbReference type="GO" id="GO:0042597">
    <property type="term" value="C:periplasmic space"/>
    <property type="evidence" value="ECO:0007669"/>
    <property type="project" value="UniProtKB-SubCell"/>
</dbReference>
<dbReference type="eggNOG" id="COG4663">
    <property type="taxonomic scope" value="Bacteria"/>
</dbReference>
<dbReference type="RefSeq" id="WP_102106009.1">
    <property type="nucleotide sequence ID" value="NZ_KN293989.1"/>
</dbReference>
<evidence type="ECO:0000313" key="6">
    <source>
        <dbReference type="Proteomes" id="UP000030021"/>
    </source>
</evidence>
<dbReference type="InterPro" id="IPR018389">
    <property type="entry name" value="DctP_fam"/>
</dbReference>
<name>A0A0A0HIE6_9RHOB</name>
<evidence type="ECO:0000256" key="2">
    <source>
        <dbReference type="ARBA" id="ARBA00022729"/>
    </source>
</evidence>
<evidence type="ECO:0000256" key="3">
    <source>
        <dbReference type="ARBA" id="ARBA00022764"/>
    </source>
</evidence>
<accession>A0A0A0HIE6</accession>
<proteinExistence type="predicted"/>
<dbReference type="PANTHER" id="PTHR33376:SF5">
    <property type="entry name" value="EXTRACYTOPLASMIC SOLUTE RECEPTOR PROTEIN"/>
    <property type="match status" value="1"/>
</dbReference>
<dbReference type="GO" id="GO:0055085">
    <property type="term" value="P:transmembrane transport"/>
    <property type="evidence" value="ECO:0007669"/>
    <property type="project" value="InterPro"/>
</dbReference>
<feature type="chain" id="PRO_5001970155" evidence="4">
    <location>
        <begin position="27"/>
        <end position="344"/>
    </location>
</feature>
<dbReference type="EMBL" id="AONH01000025">
    <property type="protein sequence ID" value="KGM85933.1"/>
    <property type="molecule type" value="Genomic_DNA"/>
</dbReference>
<dbReference type="HOGENOM" id="CLU_036176_0_0_5"/>
<dbReference type="InterPro" id="IPR038404">
    <property type="entry name" value="TRAP_DctP_sf"/>
</dbReference>
<sequence>MKTKLKSIALSAFAAALTFGPLQASAADVEWRMQTYASTGMSEYNSLVVNFANRVEKASAGRMKIQVFPAGQVVASPEVTEAVRAGALDLGNTFLLYYAGKEPALQGINEWPAGLYDQQALEWFYSGGGKELLRPVGERNNFYYLGVSTLLGENIWSNKKIESLEDFKGLKIRTAGLTAESLSKFGASPVSMASEDIYTGMQRGTIDAFEFVSTPVHYGFGWHEVTKYVINPKFTMGGSSDWIVNLDSWNALPDDLKEIVDNSLRAASDDFFVQSRLEEGEIVKKLEEAGVEFLTWPEGEIEKFEKARYEVVREKYSPNSEDFRVIQQSRMDFLTKLGYAVEAP</sequence>
<feature type="signal peptide" evidence="4">
    <location>
        <begin position="1"/>
        <end position="26"/>
    </location>
</feature>
<dbReference type="OrthoDB" id="9769667at2"/>
<gene>
    <name evidence="5" type="ORF">rosmuc_04042</name>
</gene>
<comment type="subcellular location">
    <subcellularLocation>
        <location evidence="1">Periplasm</location>
    </subcellularLocation>
</comment>
<keyword evidence="2 4" id="KW-0732">Signal</keyword>
<dbReference type="AlphaFoldDB" id="A0A0A0HIE6"/>
<organism evidence="5 6">
    <name type="scientific">Roseovarius mucosus DSM 17069</name>
    <dbReference type="NCBI Taxonomy" id="1288298"/>
    <lineage>
        <taxon>Bacteria</taxon>
        <taxon>Pseudomonadati</taxon>
        <taxon>Pseudomonadota</taxon>
        <taxon>Alphaproteobacteria</taxon>
        <taxon>Rhodobacterales</taxon>
        <taxon>Roseobacteraceae</taxon>
        <taxon>Roseovarius</taxon>
    </lineage>
</organism>
<protein>
    <submittedName>
        <fullName evidence="5">TRAP-type mannitol/chloroaromatic compound transport system, periplasmic component</fullName>
    </submittedName>
</protein>
<reference evidence="5 6" key="1">
    <citation type="submission" date="2013-01" db="EMBL/GenBank/DDBJ databases">
        <authorList>
            <person name="Fiebig A."/>
            <person name="Goeker M."/>
            <person name="Klenk H.-P.P."/>
        </authorList>
    </citation>
    <scope>NUCLEOTIDE SEQUENCE [LARGE SCALE GENOMIC DNA]</scope>
    <source>
        <strain evidence="5 6">DSM 17069</strain>
    </source>
</reference>
<dbReference type="PANTHER" id="PTHR33376">
    <property type="match status" value="1"/>
</dbReference>
<keyword evidence="3" id="KW-0574">Periplasm</keyword>
<dbReference type="Proteomes" id="UP000030021">
    <property type="component" value="Unassembled WGS sequence"/>
</dbReference>
<evidence type="ECO:0000256" key="4">
    <source>
        <dbReference type="SAM" id="SignalP"/>
    </source>
</evidence>
<comment type="caution">
    <text evidence="5">The sequence shown here is derived from an EMBL/GenBank/DDBJ whole genome shotgun (WGS) entry which is preliminary data.</text>
</comment>
<dbReference type="NCBIfam" id="NF037995">
    <property type="entry name" value="TRAP_S1"/>
    <property type="match status" value="1"/>
</dbReference>
<dbReference type="Pfam" id="PF03480">
    <property type="entry name" value="DctP"/>
    <property type="match status" value="1"/>
</dbReference>
<evidence type="ECO:0000256" key="1">
    <source>
        <dbReference type="ARBA" id="ARBA00004418"/>
    </source>
</evidence>
<dbReference type="Gene3D" id="3.40.190.170">
    <property type="entry name" value="Bacterial extracellular solute-binding protein, family 7"/>
    <property type="match status" value="1"/>
</dbReference>